<reference evidence="2 3" key="1">
    <citation type="journal article" date="2016" name="Environ. Microbiol.">
        <title>Genomic resolution of a cold subsurface aquifer community provides metabolic insights for novel microbes adapted to high CO concentrations.</title>
        <authorList>
            <person name="Probst A.J."/>
            <person name="Castelle C.J."/>
            <person name="Singh A."/>
            <person name="Brown C.T."/>
            <person name="Anantharaman K."/>
            <person name="Sharon I."/>
            <person name="Hug L.A."/>
            <person name="Burstein D."/>
            <person name="Emerson J.B."/>
            <person name="Thomas B.C."/>
            <person name="Banfield J.F."/>
        </authorList>
    </citation>
    <scope>NUCLEOTIDE SEQUENCE [LARGE SCALE GENOMIC DNA]</scope>
    <source>
        <strain evidence="2">CG2_30_40_21</strain>
    </source>
</reference>
<feature type="chain" id="PRO_5012430434" evidence="1">
    <location>
        <begin position="21"/>
        <end position="221"/>
    </location>
</feature>
<proteinExistence type="predicted"/>
<name>A0A1J5EJI2_9BACT</name>
<keyword evidence="1" id="KW-0732">Signal</keyword>
<feature type="signal peptide" evidence="1">
    <location>
        <begin position="1"/>
        <end position="20"/>
    </location>
</feature>
<dbReference type="EMBL" id="MNYI01000033">
    <property type="protein sequence ID" value="OIP42896.1"/>
    <property type="molecule type" value="Genomic_DNA"/>
</dbReference>
<gene>
    <name evidence="2" type="ORF">AUJ95_01220</name>
</gene>
<evidence type="ECO:0000313" key="2">
    <source>
        <dbReference type="EMBL" id="OIP42896.1"/>
    </source>
</evidence>
<accession>A0A1J5EJI2</accession>
<organism evidence="2 3">
    <name type="scientific">Candidatus Desantisbacteria bacterium CG2_30_40_21</name>
    <dbReference type="NCBI Taxonomy" id="1817895"/>
    <lineage>
        <taxon>Bacteria</taxon>
        <taxon>Candidatus Desantisiibacteriota</taxon>
    </lineage>
</organism>
<evidence type="ECO:0000313" key="3">
    <source>
        <dbReference type="Proteomes" id="UP000183085"/>
    </source>
</evidence>
<sequence>MKRILSGALVIGMVAVSGYAADMQQEDAEIGLRVPQIIELVGIDMRETITPGPEDYARDLTRTNIVNYPDGNAAAGPNTMDPSNAGIGKGFAERADAISITLFTNAQDGANLYIHGVQPAGPQGVLRLDDTYLTVQTEKTYVLLNKLEGSEASAQTYPSETNMTRVTWLRIHNEAQYLFGVKMSTSDPRLVVFKLGVANLARYTEGEYSNTLTFTLIPIVG</sequence>
<protein>
    <submittedName>
        <fullName evidence="2">Uncharacterized protein</fullName>
    </submittedName>
</protein>
<dbReference type="AlphaFoldDB" id="A0A1J5EJI2"/>
<evidence type="ECO:0000256" key="1">
    <source>
        <dbReference type="SAM" id="SignalP"/>
    </source>
</evidence>
<comment type="caution">
    <text evidence="2">The sequence shown here is derived from an EMBL/GenBank/DDBJ whole genome shotgun (WGS) entry which is preliminary data.</text>
</comment>
<dbReference type="Proteomes" id="UP000183085">
    <property type="component" value="Unassembled WGS sequence"/>
</dbReference>